<dbReference type="OrthoDB" id="10676580at2759"/>
<proteinExistence type="predicted"/>
<dbReference type="GeneID" id="30988111"/>
<evidence type="ECO:0000313" key="3">
    <source>
        <dbReference type="Proteomes" id="UP000094389"/>
    </source>
</evidence>
<keyword evidence="3" id="KW-1185">Reference proteome</keyword>
<dbReference type="OMA" id="MIVETTA"/>
<feature type="region of interest" description="Disordered" evidence="1">
    <location>
        <begin position="80"/>
        <end position="101"/>
    </location>
</feature>
<name>A0A1E4S1Q6_CYBJN</name>
<feature type="compositionally biased region" description="Polar residues" evidence="1">
    <location>
        <begin position="205"/>
        <end position="219"/>
    </location>
</feature>
<feature type="region of interest" description="Disordered" evidence="1">
    <location>
        <begin position="200"/>
        <end position="360"/>
    </location>
</feature>
<feature type="compositionally biased region" description="Acidic residues" evidence="1">
    <location>
        <begin position="155"/>
        <end position="170"/>
    </location>
</feature>
<feature type="region of interest" description="Disordered" evidence="1">
    <location>
        <begin position="113"/>
        <end position="176"/>
    </location>
</feature>
<feature type="compositionally biased region" description="Low complexity" evidence="1">
    <location>
        <begin position="34"/>
        <end position="54"/>
    </location>
</feature>
<feature type="compositionally biased region" description="Low complexity" evidence="1">
    <location>
        <begin position="256"/>
        <end position="269"/>
    </location>
</feature>
<organism evidence="2 3">
    <name type="scientific">Cyberlindnera jadinii (strain ATCC 18201 / CBS 1600 / BCRC 20928 / JCM 3617 / NBRC 0987 / NRRL Y-1542)</name>
    <name type="common">Torula yeast</name>
    <name type="synonym">Candida utilis</name>
    <dbReference type="NCBI Taxonomy" id="983966"/>
    <lineage>
        <taxon>Eukaryota</taxon>
        <taxon>Fungi</taxon>
        <taxon>Dikarya</taxon>
        <taxon>Ascomycota</taxon>
        <taxon>Saccharomycotina</taxon>
        <taxon>Saccharomycetes</taxon>
        <taxon>Phaffomycetales</taxon>
        <taxon>Phaffomycetaceae</taxon>
        <taxon>Cyberlindnera</taxon>
    </lineage>
</organism>
<evidence type="ECO:0000313" key="2">
    <source>
        <dbReference type="EMBL" id="ODV73418.1"/>
    </source>
</evidence>
<feature type="region of interest" description="Disordered" evidence="1">
    <location>
        <begin position="20"/>
        <end position="63"/>
    </location>
</feature>
<gene>
    <name evidence="2" type="ORF">CYBJADRAFT_162793</name>
</gene>
<dbReference type="Proteomes" id="UP000094389">
    <property type="component" value="Unassembled WGS sequence"/>
</dbReference>
<dbReference type="RefSeq" id="XP_020070457.1">
    <property type="nucleotide sequence ID" value="XM_020213715.1"/>
</dbReference>
<protein>
    <submittedName>
        <fullName evidence="2">Uncharacterized protein</fullName>
    </submittedName>
</protein>
<dbReference type="EMBL" id="KV453931">
    <property type="protein sequence ID" value="ODV73418.1"/>
    <property type="molecule type" value="Genomic_DNA"/>
</dbReference>
<dbReference type="AlphaFoldDB" id="A0A1E4S1Q6"/>
<accession>A0A1E4S1Q6</accession>
<sequence>MTDEIRRQLSENFEKYESNSVLNTLTPRRSMAGTSSSSRRLQTTSSTRPGRRSSVISDDTGSVSRRRLVRGSDILASMVSKEPEQFTSPVKARKYASSEEDAIETSVINMPLRGSPKEKMRQGTPKLLSAKSSQRDAVFRNRTLSIRQDKSVDNGPDDEFEDDVDGDDDSDHIKGNATILSDIPSELISPEKLRYEKEPLGSFHKSPSTSSPRKVTNIPSIYPKLPTPSREITNISSKLSPIKQTNMLARQPVSQSTETSSKPLTSLLSPVKRNSSMVKIHQDEHPNDLKSPPRRIPTGTKSIDLSRFESSEEEPVPELTVKLSPVKKASTQKRNILEDDSTSQHKKPKQDKIYPDLTSSTPQLNTVIHKAPLYPNLPSHEPTKSADKVIVDRDSGTTADTDPPGDAEHWNKLQWITFIKCFKQFESKDRDFTVFTPSILSYLRCDERELLLKIGFYKEFEDLIHKSIL</sequence>
<reference evidence="2 3" key="1">
    <citation type="journal article" date="2016" name="Proc. Natl. Acad. Sci. U.S.A.">
        <title>Comparative genomics of biotechnologically important yeasts.</title>
        <authorList>
            <person name="Riley R."/>
            <person name="Haridas S."/>
            <person name="Wolfe K.H."/>
            <person name="Lopes M.R."/>
            <person name="Hittinger C.T."/>
            <person name="Goeker M."/>
            <person name="Salamov A.A."/>
            <person name="Wisecaver J.H."/>
            <person name="Long T.M."/>
            <person name="Calvey C.H."/>
            <person name="Aerts A.L."/>
            <person name="Barry K.W."/>
            <person name="Choi C."/>
            <person name="Clum A."/>
            <person name="Coughlan A.Y."/>
            <person name="Deshpande S."/>
            <person name="Douglass A.P."/>
            <person name="Hanson S.J."/>
            <person name="Klenk H.-P."/>
            <person name="LaButti K.M."/>
            <person name="Lapidus A."/>
            <person name="Lindquist E.A."/>
            <person name="Lipzen A.M."/>
            <person name="Meier-Kolthoff J.P."/>
            <person name="Ohm R.A."/>
            <person name="Otillar R.P."/>
            <person name="Pangilinan J.L."/>
            <person name="Peng Y."/>
            <person name="Rokas A."/>
            <person name="Rosa C.A."/>
            <person name="Scheuner C."/>
            <person name="Sibirny A.A."/>
            <person name="Slot J.C."/>
            <person name="Stielow J.B."/>
            <person name="Sun H."/>
            <person name="Kurtzman C.P."/>
            <person name="Blackwell M."/>
            <person name="Grigoriev I.V."/>
            <person name="Jeffries T.W."/>
        </authorList>
    </citation>
    <scope>NUCLEOTIDE SEQUENCE [LARGE SCALE GENOMIC DNA]</scope>
    <source>
        <strain evidence="3">ATCC 18201 / CBS 1600 / BCRC 20928 / JCM 3617 / NBRC 0987 / NRRL Y-1542</strain>
    </source>
</reference>
<evidence type="ECO:0000256" key="1">
    <source>
        <dbReference type="SAM" id="MobiDB-lite"/>
    </source>
</evidence>
<feature type="compositionally biased region" description="Polar residues" evidence="1">
    <location>
        <begin position="230"/>
        <end position="255"/>
    </location>
</feature>